<dbReference type="InterPro" id="IPR029044">
    <property type="entry name" value="Nucleotide-diphossugar_trans"/>
</dbReference>
<comment type="caution">
    <text evidence="8">The sequence shown here is derived from an EMBL/GenBank/DDBJ whole genome shotgun (WGS) entry which is preliminary data.</text>
</comment>
<dbReference type="Proteomes" id="UP000613030">
    <property type="component" value="Unassembled WGS sequence"/>
</dbReference>
<evidence type="ECO:0000256" key="2">
    <source>
        <dbReference type="ARBA" id="ARBA00022475"/>
    </source>
</evidence>
<evidence type="ECO:0000256" key="1">
    <source>
        <dbReference type="ARBA" id="ARBA00004236"/>
    </source>
</evidence>
<dbReference type="PANTHER" id="PTHR43646">
    <property type="entry name" value="GLYCOSYLTRANSFERASE"/>
    <property type="match status" value="1"/>
</dbReference>
<feature type="domain" description="Glycosyltransferase 2-like" evidence="7">
    <location>
        <begin position="42"/>
        <end position="202"/>
    </location>
</feature>
<keyword evidence="2" id="KW-1003">Cell membrane</keyword>
<accession>A0ABS1KRQ6</accession>
<comment type="subcellular location">
    <subcellularLocation>
        <location evidence="1">Cell membrane</location>
    </subcellularLocation>
</comment>
<dbReference type="Gene3D" id="3.90.550.10">
    <property type="entry name" value="Spore Coat Polysaccharide Biosynthesis Protein SpsA, Chain A"/>
    <property type="match status" value="1"/>
</dbReference>
<feature type="transmembrane region" description="Helical" evidence="6">
    <location>
        <begin position="6"/>
        <end position="23"/>
    </location>
</feature>
<keyword evidence="6" id="KW-1133">Transmembrane helix</keyword>
<dbReference type="RefSeq" id="WP_202008701.1">
    <property type="nucleotide sequence ID" value="NZ_JAERRB010000002.1"/>
</dbReference>
<dbReference type="EMBL" id="JAERRB010000002">
    <property type="protein sequence ID" value="MBL0741352.1"/>
    <property type="molecule type" value="Genomic_DNA"/>
</dbReference>
<keyword evidence="5 6" id="KW-0472">Membrane</keyword>
<evidence type="ECO:0000256" key="6">
    <source>
        <dbReference type="SAM" id="Phobius"/>
    </source>
</evidence>
<dbReference type="SUPFAM" id="SSF53448">
    <property type="entry name" value="Nucleotide-diphospho-sugar transferases"/>
    <property type="match status" value="1"/>
</dbReference>
<evidence type="ECO:0000313" key="8">
    <source>
        <dbReference type="EMBL" id="MBL0741352.1"/>
    </source>
</evidence>
<feature type="transmembrane region" description="Helical" evidence="6">
    <location>
        <begin position="335"/>
        <end position="356"/>
    </location>
</feature>
<evidence type="ECO:0000256" key="3">
    <source>
        <dbReference type="ARBA" id="ARBA00022676"/>
    </source>
</evidence>
<keyword evidence="9" id="KW-1185">Reference proteome</keyword>
<keyword evidence="3" id="KW-0328">Glycosyltransferase</keyword>
<dbReference type="InterPro" id="IPR001173">
    <property type="entry name" value="Glyco_trans_2-like"/>
</dbReference>
<keyword evidence="4" id="KW-0808">Transferase</keyword>
<name>A0ABS1KRQ6_9BACT</name>
<proteinExistence type="predicted"/>
<reference evidence="8 9" key="1">
    <citation type="submission" date="2021-01" db="EMBL/GenBank/DDBJ databases">
        <title>Chryseolinea sp. Jin1 Genome sequencing and assembly.</title>
        <authorList>
            <person name="Kim I."/>
        </authorList>
    </citation>
    <scope>NUCLEOTIDE SEQUENCE [LARGE SCALE GENOMIC DNA]</scope>
    <source>
        <strain evidence="8 9">Jin1</strain>
    </source>
</reference>
<dbReference type="Pfam" id="PF00535">
    <property type="entry name" value="Glycos_transf_2"/>
    <property type="match status" value="1"/>
</dbReference>
<gene>
    <name evidence="8" type="ORF">JI741_08975</name>
</gene>
<protein>
    <submittedName>
        <fullName evidence="8">Glycosyltransferase</fullName>
    </submittedName>
</protein>
<sequence length="377" mass="41111">MATVIFIAFALYTALVLALLAGWRKAIREKPPVQVGEQPLVTVVIAVRNEAPNIARLWRDLEAQRYAKLEVIFVDDHSEDETLTALASCHSEVISIKILKNTGVGKKAALTLGVQSAQGTLVATTDADCSLPPAWIETLVAAASAQGIHMVFGGVRIEPHHYFSSLQSLEFVSLIGSGAATLALGAPTMCNGANLAFRKQAFDAVGGYSGNLHIPSGDDEFLLRKIAHAFPGGVAFVRDPHGVVSTLPSPSLHSFVQQRIRWAGKWRHHQSFVSKALAAFIAVFQCLVFLLPVLAFWGVLSPTVALVLWSAKALVEYGFLRSVSAFLRLSWRWPAFLSLLVVYPLYILTIGMISNFHSFEWKGRKLKSLTVSHISTK</sequence>
<evidence type="ECO:0000259" key="7">
    <source>
        <dbReference type="Pfam" id="PF00535"/>
    </source>
</evidence>
<evidence type="ECO:0000256" key="4">
    <source>
        <dbReference type="ARBA" id="ARBA00022679"/>
    </source>
</evidence>
<dbReference type="PANTHER" id="PTHR43646:SF2">
    <property type="entry name" value="GLYCOSYLTRANSFERASE 2-LIKE DOMAIN-CONTAINING PROTEIN"/>
    <property type="match status" value="1"/>
</dbReference>
<evidence type="ECO:0000256" key="5">
    <source>
        <dbReference type="ARBA" id="ARBA00023136"/>
    </source>
</evidence>
<organism evidence="8 9">
    <name type="scientific">Chryseolinea lacunae</name>
    <dbReference type="NCBI Taxonomy" id="2801331"/>
    <lineage>
        <taxon>Bacteria</taxon>
        <taxon>Pseudomonadati</taxon>
        <taxon>Bacteroidota</taxon>
        <taxon>Cytophagia</taxon>
        <taxon>Cytophagales</taxon>
        <taxon>Fulvivirgaceae</taxon>
        <taxon>Chryseolinea</taxon>
    </lineage>
</organism>
<feature type="transmembrane region" description="Helical" evidence="6">
    <location>
        <begin position="276"/>
        <end position="300"/>
    </location>
</feature>
<evidence type="ECO:0000313" key="9">
    <source>
        <dbReference type="Proteomes" id="UP000613030"/>
    </source>
</evidence>
<keyword evidence="6" id="KW-0812">Transmembrane</keyword>